<dbReference type="Proteomes" id="UP001162250">
    <property type="component" value="Segment"/>
</dbReference>
<reference evidence="1 2" key="1">
    <citation type="journal article" date="2022" name="Nat. Microbiol.">
        <title>Three families of Asgard archaeal viruses identified in metagenome-assembled genomes.</title>
        <authorList>
            <person name="Medvedeva S."/>
            <person name="Sun J."/>
            <person name="Yutin N."/>
            <person name="Koonin E.V."/>
            <person name="Nunoura T."/>
            <person name="Rinke C."/>
            <person name="Krupovic M."/>
        </authorList>
    </citation>
    <scope>NUCLEOTIDE SEQUENCE [LARGE SCALE GENOMIC DNA]</scope>
    <source>
        <strain evidence="1">VerdaV2</strain>
    </source>
</reference>
<dbReference type="EMBL" id="LC711078">
    <property type="protein sequence ID" value="BDI54921.1"/>
    <property type="molecule type" value="Genomic_DNA"/>
</dbReference>
<organism evidence="1 2">
    <name type="scientific">Thorarchaeia virus VerdaV2</name>
    <dbReference type="NCBI Taxonomy" id="3070171"/>
    <lineage>
        <taxon>Viruses</taxon>
        <taxon>Duplodnaviria</taxon>
        <taxon>Heunggongvirae</taxon>
        <taxon>Uroviricota</taxon>
        <taxon>Caudoviricetes</taxon>
        <taxon>Verdandiviridae</taxon>
        <taxon>Tonitrusvirus</taxon>
        <taxon>Tonitrusvirus shimokitaense</taxon>
    </lineage>
</organism>
<proteinExistence type="predicted"/>
<dbReference type="RefSeq" id="YP_010772517.1">
    <property type="nucleotide sequence ID" value="NC_074645.1"/>
</dbReference>
<dbReference type="GeneID" id="80402231"/>
<accession>A0AA35G9X5</accession>
<evidence type="ECO:0000313" key="2">
    <source>
        <dbReference type="Proteomes" id="UP001162250"/>
    </source>
</evidence>
<sequence length="96" mass="11555">MTRHGKFEPGPIPTFWTHEMKLGKITELEYYKHIFPRTMIKDFIKKLKALPMETVVWDSKDTLHIQRGLEMNRVTSGMTFRPDITRLRIEYEEMIK</sequence>
<evidence type="ECO:0000313" key="1">
    <source>
        <dbReference type="EMBL" id="BDI54921.1"/>
    </source>
</evidence>
<dbReference type="KEGG" id="vg:80402231"/>
<name>A0AA35G9X5_9CAUD</name>
<keyword evidence="2" id="KW-1185">Reference proteome</keyword>
<protein>
    <submittedName>
        <fullName evidence="1">Uncharacterized protein</fullName>
    </submittedName>
</protein>